<gene>
    <name evidence="1" type="ORF">QAD02_011883</name>
</gene>
<evidence type="ECO:0000313" key="1">
    <source>
        <dbReference type="EMBL" id="KAJ8676097.1"/>
    </source>
</evidence>
<name>A0ACC2NY99_9HYME</name>
<evidence type="ECO:0000313" key="2">
    <source>
        <dbReference type="Proteomes" id="UP001239111"/>
    </source>
</evidence>
<sequence length="193" mass="21601">MPQSINTVSTDGVMKDVNDDSLMGALPRMPQSINTVNNDGEMRDCDNELLTGALPWMPQSMVSNDSEITEDFAMRLLPEMPQSISTIKNNDVEKNMGVHGKNTDSGTNDNISGWKIVYVMSHSILFFTNDYLFMGKEPVIHFMSADCNFSSLISQEFLSYNLLKPDDLKALRPAIGQVLPFKRSDNDRDILIS</sequence>
<proteinExistence type="predicted"/>
<organism evidence="1 2">
    <name type="scientific">Eretmocerus hayati</name>
    <dbReference type="NCBI Taxonomy" id="131215"/>
    <lineage>
        <taxon>Eukaryota</taxon>
        <taxon>Metazoa</taxon>
        <taxon>Ecdysozoa</taxon>
        <taxon>Arthropoda</taxon>
        <taxon>Hexapoda</taxon>
        <taxon>Insecta</taxon>
        <taxon>Pterygota</taxon>
        <taxon>Neoptera</taxon>
        <taxon>Endopterygota</taxon>
        <taxon>Hymenoptera</taxon>
        <taxon>Apocrita</taxon>
        <taxon>Proctotrupomorpha</taxon>
        <taxon>Chalcidoidea</taxon>
        <taxon>Aphelinidae</taxon>
        <taxon>Aphelininae</taxon>
        <taxon>Eretmocerus</taxon>
    </lineage>
</organism>
<protein>
    <submittedName>
        <fullName evidence="1">Uncharacterized protein</fullName>
    </submittedName>
</protein>
<accession>A0ACC2NY99</accession>
<keyword evidence="2" id="KW-1185">Reference proteome</keyword>
<reference evidence="1" key="1">
    <citation type="submission" date="2023-04" db="EMBL/GenBank/DDBJ databases">
        <title>A chromosome-level genome assembly of the parasitoid wasp Eretmocerus hayati.</title>
        <authorList>
            <person name="Zhong Y."/>
            <person name="Liu S."/>
            <person name="Liu Y."/>
        </authorList>
    </citation>
    <scope>NUCLEOTIDE SEQUENCE</scope>
    <source>
        <strain evidence="1">ZJU_SS_LIU_2023</strain>
    </source>
</reference>
<dbReference type="EMBL" id="CM056742">
    <property type="protein sequence ID" value="KAJ8676097.1"/>
    <property type="molecule type" value="Genomic_DNA"/>
</dbReference>
<comment type="caution">
    <text evidence="1">The sequence shown here is derived from an EMBL/GenBank/DDBJ whole genome shotgun (WGS) entry which is preliminary data.</text>
</comment>
<dbReference type="Proteomes" id="UP001239111">
    <property type="component" value="Chromosome 2"/>
</dbReference>